<dbReference type="Gene3D" id="1.10.287.950">
    <property type="entry name" value="Methyl-accepting chemotaxis protein"/>
    <property type="match status" value="1"/>
</dbReference>
<dbReference type="RefSeq" id="WP_284347902.1">
    <property type="nucleotide sequence ID" value="NZ_BSNF01000010.1"/>
</dbReference>
<keyword evidence="3 5" id="KW-0807">Transducer</keyword>
<keyword evidence="6" id="KW-0175">Coiled coil</keyword>
<proteinExistence type="inferred from homology"/>
<comment type="caution">
    <text evidence="12">The sequence shown here is derived from an EMBL/GenBank/DDBJ whole genome shotgun (WGS) entry which is preliminary data.</text>
</comment>
<comment type="similarity">
    <text evidence="4">Belongs to the methyl-accepting chemotaxis (MCP) protein family.</text>
</comment>
<keyword evidence="8" id="KW-0472">Membrane</keyword>
<gene>
    <name evidence="12" type="ORF">GCM10007924_30180</name>
</gene>
<feature type="domain" description="HAMP" evidence="11">
    <location>
        <begin position="555"/>
        <end position="608"/>
    </location>
</feature>
<dbReference type="PRINTS" id="PR00260">
    <property type="entry name" value="CHEMTRNSDUCR"/>
</dbReference>
<evidence type="ECO:0000256" key="4">
    <source>
        <dbReference type="ARBA" id="ARBA00029447"/>
    </source>
</evidence>
<dbReference type="InterPro" id="IPR004090">
    <property type="entry name" value="Chemotax_Me-accpt_rcpt"/>
</dbReference>
<dbReference type="SMART" id="SM00304">
    <property type="entry name" value="HAMP"/>
    <property type="match status" value="1"/>
</dbReference>
<feature type="domain" description="Methyl-accepting transducer" evidence="9">
    <location>
        <begin position="667"/>
        <end position="896"/>
    </location>
</feature>
<dbReference type="InterPro" id="IPR007891">
    <property type="entry name" value="CHASE3"/>
</dbReference>
<evidence type="ECO:0000259" key="10">
    <source>
        <dbReference type="PROSITE" id="PS50192"/>
    </source>
</evidence>
<keyword evidence="2" id="KW-1003">Cell membrane</keyword>
<evidence type="ECO:0000256" key="2">
    <source>
        <dbReference type="ARBA" id="ARBA00022519"/>
    </source>
</evidence>
<dbReference type="PROSITE" id="PS50192">
    <property type="entry name" value="T_SNARE"/>
    <property type="match status" value="1"/>
</dbReference>
<dbReference type="PROSITE" id="PS50111">
    <property type="entry name" value="CHEMOTAXIS_TRANSDUC_2"/>
    <property type="match status" value="1"/>
</dbReference>
<dbReference type="InterPro" id="IPR003660">
    <property type="entry name" value="HAMP_dom"/>
</dbReference>
<dbReference type="Pfam" id="PF05227">
    <property type="entry name" value="CHASE3"/>
    <property type="match status" value="3"/>
</dbReference>
<evidence type="ECO:0000256" key="6">
    <source>
        <dbReference type="SAM" id="Coils"/>
    </source>
</evidence>
<dbReference type="InterPro" id="IPR000727">
    <property type="entry name" value="T_SNARE_dom"/>
</dbReference>
<name>A0ABQ5UB55_9PROT</name>
<evidence type="ECO:0000313" key="12">
    <source>
        <dbReference type="EMBL" id="GLQ07796.1"/>
    </source>
</evidence>
<keyword evidence="13" id="KW-1185">Reference proteome</keyword>
<comment type="subcellular location">
    <subcellularLocation>
        <location evidence="1">Cell inner membrane</location>
        <topology evidence="1">Multi-pass membrane protein</topology>
    </subcellularLocation>
</comment>
<sequence length="930" mass="101057">MGDLKSAKAFGSLSIHERVLSSFSNLKTKRKILVGICSPLLLLFVLGVVAVFNINSMVGTNANLDQARALNARAAEAVASAVNMETGMRGYLLAGREDFLKPYRDGEKKTYQLLADLKEDVAGNDEQVARLEKAEQILRNWQSDVTEPTIGLRRQIGDAPTMNDMARTVGEAKGKVYFEKFRDQINRFIEVERTRLAERSKEFAAAKEDVNQQYTVVKQTAEAVESTQSILTGISTIKHLTMEMQAALRGYLIGGDANFLEDYQIAEDVMFAELEVLGLTVENDEKHAGKVKEADEFVYNWIEQYVKPAIELRKGVAEGTESLLNLNVFLSRKVAQDQFDGFNDALNSISQMETERIHYRKSDAFAAEQQVEAGLVTMILNEEKVSESHAMIEGAGAILTAAVDMETGMRGYLLSGQEAFLAPYKTGSDAFKAAVTDLEARVKDDPEQLRLLQEAAQTIAGWQQEVSESNITLRRRIGDAKTMDDMADLVGEARGAGYFNDFRAIMAEFQAVGDQEMTARQDASLSTVNNTYLVIAACVLGALAIGIGLALVIGNSIANPILKMTAAMNALANGKLDAEVPSASSRDEIGEMAKAMQVFKDNAIEAERLREEAERNTIEQQERERREEQEKQRREGEAEAERQRQAEENRANLMRLADEFEASVGGIASAVSSAAQDMQASSRQMLSTAEETNLQTTSALGAAEQASNNVQTVASAAEEMSSSIREISEQVSQSTRVASEAVGQADNTHDQIQFLVQSSQKIGEVVELITDIAEQTNLLALNATIEAARAGDAGKGFAVVAAEVKNLANQTARATEEIAAQINGIQGATQESATAIQNISDTIRRMDEISAAIAAAIEEQSASTEEISRSAVEASTGTTEVTGNISNVTRSVSETGQAANMMLEQSNSLADQSQELNTKVADFLKTVRTA</sequence>
<dbReference type="CDD" id="cd06225">
    <property type="entry name" value="HAMP"/>
    <property type="match status" value="1"/>
</dbReference>
<dbReference type="PANTHER" id="PTHR32089">
    <property type="entry name" value="METHYL-ACCEPTING CHEMOTAXIS PROTEIN MCPB"/>
    <property type="match status" value="1"/>
</dbReference>
<evidence type="ECO:0000256" key="3">
    <source>
        <dbReference type="ARBA" id="ARBA00023224"/>
    </source>
</evidence>
<reference evidence="12" key="2">
    <citation type="submission" date="2023-01" db="EMBL/GenBank/DDBJ databases">
        <title>Draft genome sequence of Sneathiella chinensis strain NBRC 103408.</title>
        <authorList>
            <person name="Sun Q."/>
            <person name="Mori K."/>
        </authorList>
    </citation>
    <scope>NUCLEOTIDE SEQUENCE</scope>
    <source>
        <strain evidence="12">NBRC 103408</strain>
    </source>
</reference>
<evidence type="ECO:0000259" key="9">
    <source>
        <dbReference type="PROSITE" id="PS50111"/>
    </source>
</evidence>
<accession>A0ABQ5UB55</accession>
<evidence type="ECO:0000256" key="5">
    <source>
        <dbReference type="PROSITE-ProRule" id="PRU00284"/>
    </source>
</evidence>
<evidence type="ECO:0000256" key="1">
    <source>
        <dbReference type="ARBA" id="ARBA00004429"/>
    </source>
</evidence>
<feature type="transmembrane region" description="Helical" evidence="8">
    <location>
        <begin position="532"/>
        <end position="554"/>
    </location>
</feature>
<feature type="coiled-coil region" evidence="6">
    <location>
        <begin position="114"/>
        <end position="144"/>
    </location>
</feature>
<dbReference type="CDD" id="cd19410">
    <property type="entry name" value="HK9-like_sensor"/>
    <property type="match status" value="2"/>
</dbReference>
<dbReference type="Pfam" id="PF00015">
    <property type="entry name" value="MCPsignal"/>
    <property type="match status" value="1"/>
</dbReference>
<evidence type="ECO:0000256" key="8">
    <source>
        <dbReference type="SAM" id="Phobius"/>
    </source>
</evidence>
<evidence type="ECO:0008006" key="14">
    <source>
        <dbReference type="Google" id="ProtNLM"/>
    </source>
</evidence>
<dbReference type="Pfam" id="PF00672">
    <property type="entry name" value="HAMP"/>
    <property type="match status" value="1"/>
</dbReference>
<protein>
    <recommendedName>
        <fullName evidence="14">Methyl-accepting chemotaxis protein</fullName>
    </recommendedName>
</protein>
<keyword evidence="8" id="KW-1133">Transmembrane helix</keyword>
<feature type="region of interest" description="Disordered" evidence="7">
    <location>
        <begin position="610"/>
        <end position="646"/>
    </location>
</feature>
<evidence type="ECO:0000259" key="11">
    <source>
        <dbReference type="PROSITE" id="PS50885"/>
    </source>
</evidence>
<dbReference type="SMART" id="SM00283">
    <property type="entry name" value="MA"/>
    <property type="match status" value="1"/>
</dbReference>
<evidence type="ECO:0000256" key="7">
    <source>
        <dbReference type="SAM" id="MobiDB-lite"/>
    </source>
</evidence>
<dbReference type="PANTHER" id="PTHR32089:SF112">
    <property type="entry name" value="LYSOZYME-LIKE PROTEIN-RELATED"/>
    <property type="match status" value="1"/>
</dbReference>
<feature type="domain" description="T-SNARE coiled-coil homology" evidence="10">
    <location>
        <begin position="826"/>
        <end position="888"/>
    </location>
</feature>
<keyword evidence="2" id="KW-0997">Cell inner membrane</keyword>
<dbReference type="Proteomes" id="UP001161409">
    <property type="component" value="Unassembled WGS sequence"/>
</dbReference>
<keyword evidence="8" id="KW-0812">Transmembrane</keyword>
<dbReference type="InterPro" id="IPR004089">
    <property type="entry name" value="MCPsignal_dom"/>
</dbReference>
<organism evidence="12 13">
    <name type="scientific">Sneathiella chinensis</name>
    <dbReference type="NCBI Taxonomy" id="349750"/>
    <lineage>
        <taxon>Bacteria</taxon>
        <taxon>Pseudomonadati</taxon>
        <taxon>Pseudomonadota</taxon>
        <taxon>Alphaproteobacteria</taxon>
        <taxon>Sneathiellales</taxon>
        <taxon>Sneathiellaceae</taxon>
        <taxon>Sneathiella</taxon>
    </lineage>
</organism>
<dbReference type="PROSITE" id="PS50885">
    <property type="entry name" value="HAMP"/>
    <property type="match status" value="1"/>
</dbReference>
<dbReference type="SUPFAM" id="SSF58104">
    <property type="entry name" value="Methyl-accepting chemotaxis protein (MCP) signaling domain"/>
    <property type="match status" value="1"/>
</dbReference>
<dbReference type="Gene3D" id="6.10.340.10">
    <property type="match status" value="1"/>
</dbReference>
<feature type="transmembrane region" description="Helical" evidence="8">
    <location>
        <begin position="32"/>
        <end position="54"/>
    </location>
</feature>
<reference evidence="12" key="1">
    <citation type="journal article" date="2014" name="Int. J. Syst. Evol. Microbiol.">
        <title>Complete genome of a new Firmicutes species belonging to the dominant human colonic microbiota ('Ruminococcus bicirculans') reveals two chromosomes and a selective capacity to utilize plant glucans.</title>
        <authorList>
            <consortium name="NISC Comparative Sequencing Program"/>
            <person name="Wegmann U."/>
            <person name="Louis P."/>
            <person name="Goesmann A."/>
            <person name="Henrissat B."/>
            <person name="Duncan S.H."/>
            <person name="Flint H.J."/>
        </authorList>
    </citation>
    <scope>NUCLEOTIDE SEQUENCE</scope>
    <source>
        <strain evidence="12">NBRC 103408</strain>
    </source>
</reference>
<dbReference type="EMBL" id="BSNF01000010">
    <property type="protein sequence ID" value="GLQ07796.1"/>
    <property type="molecule type" value="Genomic_DNA"/>
</dbReference>
<evidence type="ECO:0000313" key="13">
    <source>
        <dbReference type="Proteomes" id="UP001161409"/>
    </source>
</evidence>